<comment type="caution">
    <text evidence="3">The sequence shown here is derived from an EMBL/GenBank/DDBJ whole genome shotgun (WGS) entry which is preliminary data.</text>
</comment>
<feature type="transmembrane region" description="Helical" evidence="2">
    <location>
        <begin position="424"/>
        <end position="444"/>
    </location>
</feature>
<dbReference type="EMBL" id="JABCUR010000007">
    <property type="protein sequence ID" value="NMW65542.1"/>
    <property type="molecule type" value="Genomic_DNA"/>
</dbReference>
<dbReference type="PANTHER" id="PTHR43471">
    <property type="entry name" value="ABC TRANSPORTER PERMEASE"/>
    <property type="match status" value="1"/>
</dbReference>
<name>A0A7Y0U2D6_9ACTO</name>
<dbReference type="Proteomes" id="UP000578252">
    <property type="component" value="Unassembled WGS sequence"/>
</dbReference>
<evidence type="ECO:0000256" key="2">
    <source>
        <dbReference type="SAM" id="Phobius"/>
    </source>
</evidence>
<dbReference type="RefSeq" id="WP_169772194.1">
    <property type="nucleotide sequence ID" value="NZ_JABCUR010000007.1"/>
</dbReference>
<keyword evidence="2" id="KW-0812">Transmembrane</keyword>
<sequence length="461" mass="50203">MSNENLTPETGVPADMSALPSETGATADKNAMNPETGIPAVKATLPSTWSAVGTIFKLELLGRVRSKKWIIALVVWIAVLVLTWLGTLAFARQYMGGGEVESTPQYEVLMWVLGMLLFFATAVSLVVAPALSSTSINGDRETANLAILQVTPITPGQLLWGKLLAAWISGMVFALAAAIPLGIMVTIHGLGWGMLGRSLAIILVEIFVVCALGLGFSAVITRPVISVLITYLVLGALTVGGPMAFAFTYPAVLEKVEHPVMILDQNPPAKGVPYGTYTQKYEKESWTEYCYQSTRDNTVSHTDRTWFLLMTSPFTILSDAATGLQTGRKALAAKNDEQRYSVNSSSPFALISASVADARRPRPSSAQYLQKLKAVPQPYISVWDDCYIDKNNQVHDANEDKQLNAARSNFSDDRLGFLSYMGHCWYWGLGLHVVLAVIAVVVAWRRLRTPVRHLAKGVRIA</sequence>
<feature type="transmembrane region" description="Helical" evidence="2">
    <location>
        <begin position="166"/>
        <end position="187"/>
    </location>
</feature>
<organism evidence="3 4">
    <name type="scientific">Mobiluncus mulieris</name>
    <dbReference type="NCBI Taxonomy" id="2052"/>
    <lineage>
        <taxon>Bacteria</taxon>
        <taxon>Bacillati</taxon>
        <taxon>Actinomycetota</taxon>
        <taxon>Actinomycetes</taxon>
        <taxon>Actinomycetales</taxon>
        <taxon>Actinomycetaceae</taxon>
        <taxon>Mobiluncus</taxon>
    </lineage>
</organism>
<feature type="transmembrane region" description="Helical" evidence="2">
    <location>
        <begin position="111"/>
        <end position="131"/>
    </location>
</feature>
<evidence type="ECO:0000313" key="4">
    <source>
        <dbReference type="Proteomes" id="UP000578252"/>
    </source>
</evidence>
<dbReference type="GO" id="GO:0140359">
    <property type="term" value="F:ABC-type transporter activity"/>
    <property type="evidence" value="ECO:0007669"/>
    <property type="project" value="InterPro"/>
</dbReference>
<dbReference type="GO" id="GO:0005886">
    <property type="term" value="C:plasma membrane"/>
    <property type="evidence" value="ECO:0007669"/>
    <property type="project" value="UniProtKB-SubCell"/>
</dbReference>
<protein>
    <submittedName>
        <fullName evidence="3">ABC transporter permease subunit</fullName>
    </submittedName>
</protein>
<feature type="transmembrane region" description="Helical" evidence="2">
    <location>
        <begin position="227"/>
        <end position="252"/>
    </location>
</feature>
<proteinExistence type="predicted"/>
<evidence type="ECO:0000313" key="3">
    <source>
        <dbReference type="EMBL" id="NMW65542.1"/>
    </source>
</evidence>
<dbReference type="Pfam" id="PF12679">
    <property type="entry name" value="ABC2_membrane_2"/>
    <property type="match status" value="1"/>
</dbReference>
<feature type="transmembrane region" description="Helical" evidence="2">
    <location>
        <begin position="199"/>
        <end position="221"/>
    </location>
</feature>
<feature type="region of interest" description="Disordered" evidence="1">
    <location>
        <begin position="1"/>
        <end position="33"/>
    </location>
</feature>
<gene>
    <name evidence="3" type="ORF">HHJ78_08430</name>
</gene>
<keyword evidence="2" id="KW-0472">Membrane</keyword>
<reference evidence="3 4" key="1">
    <citation type="submission" date="2020-04" db="EMBL/GenBank/DDBJ databases">
        <title>Antimicrobial susceptibility and clonality of vaginal-derived multi-drug resistant Mobiluncus isolates in China.</title>
        <authorList>
            <person name="Zhang X."/>
        </authorList>
    </citation>
    <scope>NUCLEOTIDE SEQUENCE [LARGE SCALE GENOMIC DNA]</scope>
    <source>
        <strain evidence="3 4">13</strain>
    </source>
</reference>
<feature type="transmembrane region" description="Helical" evidence="2">
    <location>
        <begin position="69"/>
        <end position="91"/>
    </location>
</feature>
<keyword evidence="2" id="KW-1133">Transmembrane helix</keyword>
<accession>A0A7Y0U2D6</accession>
<dbReference type="AlphaFoldDB" id="A0A7Y0U2D6"/>
<evidence type="ECO:0000256" key="1">
    <source>
        <dbReference type="SAM" id="MobiDB-lite"/>
    </source>
</evidence>